<proteinExistence type="predicted"/>
<dbReference type="GeneID" id="73334575"/>
<gene>
    <name evidence="1" type="ORF">CLUP02_00517</name>
</gene>
<dbReference type="Proteomes" id="UP000830671">
    <property type="component" value="Chromosome 1"/>
</dbReference>
<name>A0A9Q8SB86_9PEZI</name>
<reference evidence="1" key="1">
    <citation type="journal article" date="2021" name="Mol. Plant Microbe Interact.">
        <title>Complete Genome Sequence of the Plant-Pathogenic Fungus Colletotrichum lupini.</title>
        <authorList>
            <person name="Baroncelli R."/>
            <person name="Pensec F."/>
            <person name="Da Lio D."/>
            <person name="Boufleur T."/>
            <person name="Vicente I."/>
            <person name="Sarrocco S."/>
            <person name="Picot A."/>
            <person name="Baraldi E."/>
            <person name="Sukno S."/>
            <person name="Thon M."/>
            <person name="Le Floch G."/>
        </authorList>
    </citation>
    <scope>NUCLEOTIDE SEQUENCE</scope>
    <source>
        <strain evidence="1">IMI 504893</strain>
    </source>
</reference>
<dbReference type="RefSeq" id="XP_049135522.1">
    <property type="nucleotide sequence ID" value="XM_049279565.1"/>
</dbReference>
<protein>
    <submittedName>
        <fullName evidence="1">Uncharacterized protein</fullName>
    </submittedName>
</protein>
<evidence type="ECO:0000313" key="2">
    <source>
        <dbReference type="Proteomes" id="UP000830671"/>
    </source>
</evidence>
<sequence length="141" mass="15374">MGLKRRKMKPGRMSCPSLYWISKISTEAEMNGVAPYGLQLGAVKLPKLVLEREMPGTGARKVVGSPTPWEHARTNMLRAELFGSTSLSQASSPVDIWELDLLSCCLCGSGAGSSSDYGSIVKRERGPELYADGSNFKEYQI</sequence>
<keyword evidence="2" id="KW-1185">Reference proteome</keyword>
<dbReference type="AlphaFoldDB" id="A0A9Q8SB86"/>
<dbReference type="KEGG" id="clup:CLUP02_00517"/>
<accession>A0A9Q8SB86</accession>
<organism evidence="1 2">
    <name type="scientific">Colletotrichum lupini</name>
    <dbReference type="NCBI Taxonomy" id="145971"/>
    <lineage>
        <taxon>Eukaryota</taxon>
        <taxon>Fungi</taxon>
        <taxon>Dikarya</taxon>
        <taxon>Ascomycota</taxon>
        <taxon>Pezizomycotina</taxon>
        <taxon>Sordariomycetes</taxon>
        <taxon>Hypocreomycetidae</taxon>
        <taxon>Glomerellales</taxon>
        <taxon>Glomerellaceae</taxon>
        <taxon>Colletotrichum</taxon>
        <taxon>Colletotrichum acutatum species complex</taxon>
    </lineage>
</organism>
<dbReference type="EMBL" id="CP019471">
    <property type="protein sequence ID" value="UQC73870.1"/>
    <property type="molecule type" value="Genomic_DNA"/>
</dbReference>
<evidence type="ECO:0000313" key="1">
    <source>
        <dbReference type="EMBL" id="UQC73870.1"/>
    </source>
</evidence>